<protein>
    <submittedName>
        <fullName evidence="1">Uncharacterized protein</fullName>
    </submittedName>
</protein>
<organism evidence="1 2">
    <name type="scientific">Haemophilus influenzae (strain NTHi 3655)</name>
    <dbReference type="NCBI Taxonomy" id="375177"/>
    <lineage>
        <taxon>Bacteria</taxon>
        <taxon>Pseudomonadati</taxon>
        <taxon>Pseudomonadota</taxon>
        <taxon>Gammaproteobacteria</taxon>
        <taxon>Pasteurellales</taxon>
        <taxon>Pasteurellaceae</taxon>
        <taxon>Haemophilus</taxon>
    </lineage>
</organism>
<evidence type="ECO:0000313" key="2">
    <source>
        <dbReference type="Proteomes" id="UP000837958"/>
    </source>
</evidence>
<gene>
    <name evidence="1" type="ORF">KRLU3655_LOCUS422</name>
</gene>
<proteinExistence type="predicted"/>
<sequence length="48" mass="5796">MKDTTELERAYRFYQEAKQDKDAIACGCLNDAYEWIFNELKKLFDKQD</sequence>
<dbReference type="Proteomes" id="UP000837958">
    <property type="component" value="Chromosome"/>
</dbReference>
<accession>A0AAJ8WSK8</accession>
<dbReference type="EMBL" id="OV040719">
    <property type="protein sequence ID" value="CAH0450346.1"/>
    <property type="molecule type" value="Genomic_DNA"/>
</dbReference>
<evidence type="ECO:0000313" key="1">
    <source>
        <dbReference type="EMBL" id="CAH0450346.1"/>
    </source>
</evidence>
<name>A0AAJ8WSK8_HAEI3</name>
<reference evidence="2" key="1">
    <citation type="submission" date="2021-11" db="EMBL/GenBank/DDBJ databases">
        <authorList>
            <person name="Riesbeck K."/>
        </authorList>
    </citation>
    <scope>NUCLEOTIDE SEQUENCE [LARGE SCALE GENOMIC DNA]</scope>
</reference>
<dbReference type="AlphaFoldDB" id="A0AAJ8WSK8"/>